<accession>A0A2Z4PMW7</accession>
<dbReference type="CDD" id="cd20709">
    <property type="entry name" value="MIX_V"/>
    <property type="match status" value="1"/>
</dbReference>
<dbReference type="SMART" id="SM00257">
    <property type="entry name" value="LysM"/>
    <property type="match status" value="1"/>
</dbReference>
<dbReference type="OrthoDB" id="4378831at2"/>
<dbReference type="InterPro" id="IPR018392">
    <property type="entry name" value="LysM"/>
</dbReference>
<dbReference type="AlphaFoldDB" id="A0A2Z4PMW7"/>
<evidence type="ECO:0000313" key="3">
    <source>
        <dbReference type="EMBL" id="AWX98930.1"/>
    </source>
</evidence>
<name>A0A2Z4PMW7_9GAMM</name>
<dbReference type="Gene3D" id="3.10.350.10">
    <property type="entry name" value="LysM domain"/>
    <property type="match status" value="1"/>
</dbReference>
<evidence type="ECO:0000256" key="1">
    <source>
        <dbReference type="SAM" id="MobiDB-lite"/>
    </source>
</evidence>
<evidence type="ECO:0000313" key="4">
    <source>
        <dbReference type="Proteomes" id="UP000249898"/>
    </source>
</evidence>
<dbReference type="CDD" id="cd00118">
    <property type="entry name" value="LysM"/>
    <property type="match status" value="1"/>
</dbReference>
<proteinExistence type="predicted"/>
<protein>
    <submittedName>
        <fullName evidence="3">Peptidoglycan-binding protein</fullName>
    </submittedName>
</protein>
<feature type="region of interest" description="Disordered" evidence="1">
    <location>
        <begin position="109"/>
        <end position="137"/>
    </location>
</feature>
<dbReference type="PANTHER" id="PTHR33840:SF1">
    <property type="entry name" value="TLE1 PHOSPHOLIPASE DOMAIN-CONTAINING PROTEIN"/>
    <property type="match status" value="1"/>
</dbReference>
<gene>
    <name evidence="3" type="ORF">A8139_02160</name>
</gene>
<dbReference type="InterPro" id="IPR018712">
    <property type="entry name" value="Tle1-like_cat"/>
</dbReference>
<sequence>MTYSKIELDKLMAFEYPKVEGGLSTIDQRDLQAILPKGMTADALLEKLAAGEYVLLTDTPITPLLIQASSNFVLDEWTINPDAEPNFQPSALVALQHRLTMGEIGGGSSAFANQNNGNLHPAKPIHYTPEPVVPDSSTQQRQAPLAYEYNIEIAHSANNPNHPINLNTILTDTKGKNPVGKWDASPTKYGTRYTIKSHSNAFHNLNFLATKNTMGLSLRNVEMVTLGSGKVHDAFIPIMPAVQFGERLGIATTGYLYHFKGKSLIQKYQWQDDGTFSPMPDNNADYTFHHASMALLVYWKIAGSVVKDQYLVYRTESMPNTELDQVSPEWLDKHGVHLDIDALLKVSQTPILERDAQEKITTKANASTHTVIEDPTTQQRETWPDIAKQYGLSAKELLNQNPHYDKNPGALKIGDTLRAKQTTEEPTVVFEPSECPPEAPGTYNNPHNSHYVCSEKSITVTNSAPVLPLEKRKVKKGLPLVNIKPERILRIGVFFDGTANNKTNDAYKEKHGDHSRTNIARLFEAYPQKLGESDAIYVSGVGTLDLDAKSEEERKKIIDTGDDMLSASLATGLFDAGSAFIKWQSLLRDLKSIIDGLSKKGVYKDITHIAFDVFGFSRGAALARHFINALNKMGFPDYDSIRETDWYHTPPGTHPNLLGGTHFERYNANNDGYHADNTRTTSVRFVGLLDTVGSFYWPGNEKEGEIELELCAKSAKRVFHITAHNEYRTKFPLTSLKTKGKLPPNFYEEVFPGAHSDIGGGYPFRAQYDATALADVFGSPTHATYRLELVKVVPLHTVNSTQEDRWQARVHGGNDPDIDIIRHETVKRISIEWDTQSFKGLGIRGRVTHDHTNAYYYYLQPMDASLAGLAQERLKQQVELVGIEWNMDKYAQTEDYMNNKPVQALWETLSSKSIGSIQIADWQAGIVPMAHQVIHHSHDLATHIGFNDTKEVLVNGVKDNDRFIQRTPDQIIDTPVRTVYDNNTPCPPIKAGPITKEVTA</sequence>
<dbReference type="EMBL" id="CP016181">
    <property type="protein sequence ID" value="AWX98930.1"/>
    <property type="molecule type" value="Genomic_DNA"/>
</dbReference>
<dbReference type="InterPro" id="IPR036779">
    <property type="entry name" value="LysM_dom_sf"/>
</dbReference>
<dbReference type="PANTHER" id="PTHR33840">
    <property type="match status" value="1"/>
</dbReference>
<dbReference type="Proteomes" id="UP000249898">
    <property type="component" value="Chromosome"/>
</dbReference>
<reference evidence="3 4" key="1">
    <citation type="submission" date="2016-06" db="EMBL/GenBank/DDBJ databases">
        <title>The sequenced genome of the ice-adhering bacterium Marinomonas primoryensis, from Antarctica.</title>
        <authorList>
            <person name="Graham L."/>
            <person name="Vance T.D.R."/>
            <person name="Davies P.L."/>
        </authorList>
    </citation>
    <scope>NUCLEOTIDE SEQUENCE [LARGE SCALE GENOMIC DNA]</scope>
    <source>
        <strain evidence="3 4">AceL</strain>
    </source>
</reference>
<organism evidence="3 4">
    <name type="scientific">Marinomonas primoryensis</name>
    <dbReference type="NCBI Taxonomy" id="178399"/>
    <lineage>
        <taxon>Bacteria</taxon>
        <taxon>Pseudomonadati</taxon>
        <taxon>Pseudomonadota</taxon>
        <taxon>Gammaproteobacteria</taxon>
        <taxon>Oceanospirillales</taxon>
        <taxon>Oceanospirillaceae</taxon>
        <taxon>Marinomonas</taxon>
    </lineage>
</organism>
<dbReference type="Pfam" id="PF09994">
    <property type="entry name" value="T6SS_Tle1-like_cat"/>
    <property type="match status" value="1"/>
</dbReference>
<evidence type="ECO:0000259" key="2">
    <source>
        <dbReference type="SMART" id="SM00257"/>
    </source>
</evidence>
<feature type="domain" description="LysM" evidence="2">
    <location>
        <begin position="368"/>
        <end position="420"/>
    </location>
</feature>
<dbReference type="RefSeq" id="WP_112135289.1">
    <property type="nucleotide sequence ID" value="NZ_CP016181.1"/>
</dbReference>